<dbReference type="EMBL" id="MEXH01000017">
    <property type="protein sequence ID" value="OGC92327.1"/>
    <property type="molecule type" value="Genomic_DNA"/>
</dbReference>
<dbReference type="Pfam" id="PF09992">
    <property type="entry name" value="NAGPA"/>
    <property type="match status" value="1"/>
</dbReference>
<evidence type="ECO:0000313" key="2">
    <source>
        <dbReference type="EMBL" id="OGC92327.1"/>
    </source>
</evidence>
<reference evidence="2 3" key="1">
    <citation type="journal article" date="2016" name="Nat. Commun.">
        <title>Thousands of microbial genomes shed light on interconnected biogeochemical processes in an aquifer system.</title>
        <authorList>
            <person name="Anantharaman K."/>
            <person name="Brown C.T."/>
            <person name="Hug L.A."/>
            <person name="Sharon I."/>
            <person name="Castelle C.J."/>
            <person name="Probst A.J."/>
            <person name="Thomas B.C."/>
            <person name="Singh A."/>
            <person name="Wilkins M.J."/>
            <person name="Karaoz U."/>
            <person name="Brodie E.L."/>
            <person name="Williams K.H."/>
            <person name="Hubbard S.S."/>
            <person name="Banfield J.F."/>
        </authorList>
    </citation>
    <scope>NUCLEOTIDE SEQUENCE [LARGE SCALE GENOMIC DNA]</scope>
</reference>
<organism evidence="2 3">
    <name type="scientific">Candidatus Amesbacteria bacterium RIFCSPHIGHO2_01_FULL_48_32b</name>
    <dbReference type="NCBI Taxonomy" id="1797253"/>
    <lineage>
        <taxon>Bacteria</taxon>
        <taxon>Candidatus Amesiibacteriota</taxon>
    </lineage>
</organism>
<name>A0A1F4YEB2_9BACT</name>
<comment type="caution">
    <text evidence="2">The sequence shown here is derived from an EMBL/GenBank/DDBJ whole genome shotgun (WGS) entry which is preliminary data.</text>
</comment>
<dbReference type="Proteomes" id="UP000178176">
    <property type="component" value="Unassembled WGS sequence"/>
</dbReference>
<evidence type="ECO:0000259" key="1">
    <source>
        <dbReference type="Pfam" id="PF09992"/>
    </source>
</evidence>
<gene>
    <name evidence="2" type="ORF">A2876_04715</name>
</gene>
<sequence length="247" mass="27268">MKAILVILGIILALVFSVDLEKTPEQVAAPSATPIPQQLKTVETSGQEFAYGIIETRKKVITLIANYGKKRSSEEFMKEYSCTMGINGGFYGQDNQPLGWLVSNGETLSKKRDSELFNGFLFSSGGGYKIEKDIVEEVENGIQSGPILWWQKNEQALNIREDKQARRSVALIDTKGNLIFLVIYDPLSVLDGPKLAELPRALAQIANAEGWTIEKAINLDGGTASAFHSPTLNLSEWQTVGSWWCVK</sequence>
<proteinExistence type="predicted"/>
<feature type="domain" description="Phosphodiester glycosidase" evidence="1">
    <location>
        <begin position="82"/>
        <end position="227"/>
    </location>
</feature>
<dbReference type="InterPro" id="IPR018711">
    <property type="entry name" value="NAGPA"/>
</dbReference>
<evidence type="ECO:0000313" key="3">
    <source>
        <dbReference type="Proteomes" id="UP000178176"/>
    </source>
</evidence>
<accession>A0A1F4YEB2</accession>
<protein>
    <recommendedName>
        <fullName evidence="1">Phosphodiester glycosidase domain-containing protein</fullName>
    </recommendedName>
</protein>
<dbReference type="AlphaFoldDB" id="A0A1F4YEB2"/>